<organism evidence="2 3">
    <name type="scientific">Taibaiella chishuiensis</name>
    <dbReference type="NCBI Taxonomy" id="1434707"/>
    <lineage>
        <taxon>Bacteria</taxon>
        <taxon>Pseudomonadati</taxon>
        <taxon>Bacteroidota</taxon>
        <taxon>Chitinophagia</taxon>
        <taxon>Chitinophagales</taxon>
        <taxon>Chitinophagaceae</taxon>
        <taxon>Taibaiella</taxon>
    </lineage>
</organism>
<dbReference type="Pfam" id="PF13585">
    <property type="entry name" value="CHU_C"/>
    <property type="match status" value="1"/>
</dbReference>
<feature type="signal peptide" evidence="1">
    <location>
        <begin position="1"/>
        <end position="25"/>
    </location>
</feature>
<comment type="caution">
    <text evidence="2">The sequence shown here is derived from an EMBL/GenBank/DDBJ whole genome shotgun (WGS) entry which is preliminary data.</text>
</comment>
<keyword evidence="1" id="KW-0732">Signal</keyword>
<protein>
    <submittedName>
        <fullName evidence="2">Gliding motility-associated-like protein</fullName>
    </submittedName>
</protein>
<dbReference type="AlphaFoldDB" id="A0A2P8DBF7"/>
<evidence type="ECO:0000313" key="2">
    <source>
        <dbReference type="EMBL" id="PSK94544.1"/>
    </source>
</evidence>
<name>A0A2P8DBF7_9BACT</name>
<dbReference type="InterPro" id="IPR026341">
    <property type="entry name" value="T9SS_type_B"/>
</dbReference>
<sequence length="1050" mass="114813">MKKIHIGMALIVILLQLVCSKRAGAVDAGGGELTYEYVNDSTYRFYFKYYRGCGGFPEWNQISLCYRNTTCGGIWSTKRLDKMVSTPDGRPNGQVVDAGCAGISNTCNDPTSTNEMYRAWWYSGEVTIPPCNKWLFSVNIVQRDMNTPSNLVVLPYPDNNLYIEAVIDNTVAKKQSSPYFTVPPPVYACAGSSFSYNGGVIDPDGDSLVYRTIQPRSATADLFVVCAGYPPLTMSFSNMAYNTNNNPFATNNSYSLNAATGDMSFTPAGSQRAYLAYIVEKYRNGTLIGSVMRDSRLDIRNCTTPPFTVNMNTATITGGTMSNDTLMLCGNTEANFCFQATAAAGTVLQVTDNSGAMLKGAAVTYTGQGSNNVSGCVQWRPQGNDTGYHNFVVNVKDSTCSATGMPVIRSYRFPVYVKPGAQIWVEDTLICPGASTRLAGIGGTQFSWSSVPMNSGFSCTTCDTTIVTPQDTTLYIVHSNLNNGCRTVDSAWVYRDRSTRLDVSPDTIALCDGGAYVMLNATASGLKPLKTVACGAYSPVSSTGLHVMEMAQGSNNSSSSNIHYTYAEYWGPFYQLYRTQRMQTIYRKEELRHEGMLPGSIQKLALHYAPSGGVNPTYQDVKIAMRCTDKFEFVSPFQNEFETGLVETFSAPSVTLQPGWNEFTFTVPYDYDTAKNLVVQFCYSGVTPAYSASAPMLPIYYVTTPYRSSISSGQTAAGSACSNNVGTVVTNSRRPDIRLSFTGMPETNYTYAWTPPAGMDNPGAASTGVFADSTRWYTVSTKGRYGCEVKDSILVYVAKKDFEVYPARTEACLGDVVRLNGTGGYTYNWYNSDFSLPSGFTCINCDTPNVTPGLGQHDYSVIIADYFKCSDTLNASIYVNDTPATVVLNNDTTIYYGQSIQLFAEGALHYIWTPAASLNNPRVAAPVASPQQSTWYVANGYTAAGCTNKDSVLVKVIVNENAFIPNAFSPNGDGVNDVFKVGNLIHQRIMAFSIFDRWGEEIYKAGINENGWDGTYRGKQMPLGTYYYYIQLALPDGALKTYRGDLTLIR</sequence>
<dbReference type="RefSeq" id="WP_106521245.1">
    <property type="nucleotide sequence ID" value="NZ_PYGD01000001.1"/>
</dbReference>
<dbReference type="Proteomes" id="UP000240572">
    <property type="component" value="Unassembled WGS sequence"/>
</dbReference>
<reference evidence="2 3" key="1">
    <citation type="submission" date="2018-03" db="EMBL/GenBank/DDBJ databases">
        <title>Genomic Encyclopedia of Type Strains, Phase III (KMG-III): the genomes of soil and plant-associated and newly described type strains.</title>
        <authorList>
            <person name="Whitman W."/>
        </authorList>
    </citation>
    <scope>NUCLEOTIDE SEQUENCE [LARGE SCALE GENOMIC DNA]</scope>
    <source>
        <strain evidence="2 3">CGMCC 1.12700</strain>
    </source>
</reference>
<evidence type="ECO:0000256" key="1">
    <source>
        <dbReference type="SAM" id="SignalP"/>
    </source>
</evidence>
<gene>
    <name evidence="2" type="ORF">B0I18_101700</name>
</gene>
<dbReference type="EMBL" id="PYGD01000001">
    <property type="protein sequence ID" value="PSK94544.1"/>
    <property type="molecule type" value="Genomic_DNA"/>
</dbReference>
<accession>A0A2P8DBF7</accession>
<keyword evidence="3" id="KW-1185">Reference proteome</keyword>
<evidence type="ECO:0000313" key="3">
    <source>
        <dbReference type="Proteomes" id="UP000240572"/>
    </source>
</evidence>
<proteinExistence type="predicted"/>
<feature type="chain" id="PRO_5015162860" evidence="1">
    <location>
        <begin position="26"/>
        <end position="1050"/>
    </location>
</feature>
<dbReference type="OrthoDB" id="1123245at2"/>
<dbReference type="NCBIfam" id="TIGR04131">
    <property type="entry name" value="Bac_Flav_CTERM"/>
    <property type="match status" value="1"/>
</dbReference>